<reference evidence="2 3" key="1">
    <citation type="submission" date="2019-02" db="EMBL/GenBank/DDBJ databases">
        <authorList>
            <person name="Manzano-Marin A."/>
            <person name="Manzano-Marin A."/>
        </authorList>
    </citation>
    <scope>NUCLEOTIDE SEQUENCE [LARGE SCALE GENOMIC DNA]</scope>
    <source>
        <strain evidence="2 3">BuCikochiana</strain>
    </source>
</reference>
<evidence type="ECO:0000256" key="1">
    <source>
        <dbReference type="RuleBase" id="RU003860"/>
    </source>
</evidence>
<accession>A0A451D5R4</accession>
<protein>
    <submittedName>
        <fullName evidence="2">Acid stress protein IbaG</fullName>
    </submittedName>
</protein>
<dbReference type="OrthoDB" id="9812890at2"/>
<evidence type="ECO:0000313" key="2">
    <source>
        <dbReference type="EMBL" id="VFP81156.1"/>
    </source>
</evidence>
<dbReference type="AlphaFoldDB" id="A0A451D5R4"/>
<dbReference type="InterPro" id="IPR036065">
    <property type="entry name" value="BolA-like_sf"/>
</dbReference>
<dbReference type="Pfam" id="PF01722">
    <property type="entry name" value="BolA"/>
    <property type="match status" value="1"/>
</dbReference>
<sequence>MDSDKICTIIKKKLKLKKIFISKYNNNISITAIGDFFIGMNSLEKQKHIYTILMPYFIKKKIHAITINTYTISEWKKTHIKE</sequence>
<dbReference type="EMBL" id="LR217707">
    <property type="protein sequence ID" value="VFP81156.1"/>
    <property type="molecule type" value="Genomic_DNA"/>
</dbReference>
<dbReference type="InterPro" id="IPR002634">
    <property type="entry name" value="BolA"/>
</dbReference>
<dbReference type="RefSeq" id="WP_154028652.1">
    <property type="nucleotide sequence ID" value="NZ_LR217707.1"/>
</dbReference>
<dbReference type="Proteomes" id="UP000294380">
    <property type="component" value="Chromosome"/>
</dbReference>
<evidence type="ECO:0000313" key="3">
    <source>
        <dbReference type="Proteomes" id="UP000294380"/>
    </source>
</evidence>
<comment type="similarity">
    <text evidence="1">Belongs to the BolA/IbaG family.</text>
</comment>
<dbReference type="PIRSF" id="PIRSF003113">
    <property type="entry name" value="BolA"/>
    <property type="match status" value="1"/>
</dbReference>
<organism evidence="2 3">
    <name type="scientific">Buchnera aphidicola</name>
    <name type="common">Cinara kochiana kochiana</name>
    <dbReference type="NCBI Taxonomy" id="2518976"/>
    <lineage>
        <taxon>Bacteria</taxon>
        <taxon>Pseudomonadati</taxon>
        <taxon>Pseudomonadota</taxon>
        <taxon>Gammaproteobacteria</taxon>
        <taxon>Enterobacterales</taxon>
        <taxon>Erwiniaceae</taxon>
        <taxon>Buchnera</taxon>
    </lineage>
</organism>
<dbReference type="SUPFAM" id="SSF82657">
    <property type="entry name" value="BolA-like"/>
    <property type="match status" value="1"/>
</dbReference>
<name>A0A451D5R4_9GAMM</name>
<dbReference type="Gene3D" id="3.30.300.90">
    <property type="entry name" value="BolA-like"/>
    <property type="match status" value="1"/>
</dbReference>
<gene>
    <name evidence="2" type="primary">ibaG</name>
    <name evidence="2" type="ORF">BUCIKOCA2762_246</name>
</gene>
<proteinExistence type="inferred from homology"/>